<dbReference type="PROSITE" id="PS50213">
    <property type="entry name" value="FAS1"/>
    <property type="match status" value="2"/>
</dbReference>
<feature type="region of interest" description="Disordered" evidence="1">
    <location>
        <begin position="87"/>
        <end position="134"/>
    </location>
</feature>
<dbReference type="PANTHER" id="PTHR10900:SF125">
    <property type="entry name" value="FAS1 DOMAIN-CONTAINING PROTEIN YLR001C"/>
    <property type="match status" value="1"/>
</dbReference>
<dbReference type="InterPro" id="IPR050904">
    <property type="entry name" value="Adhesion/Biosynth-related"/>
</dbReference>
<dbReference type="Pfam" id="PF02469">
    <property type="entry name" value="Fasciclin"/>
    <property type="match status" value="2"/>
</dbReference>
<dbReference type="Gene3D" id="2.30.180.10">
    <property type="entry name" value="FAS1 domain"/>
    <property type="match status" value="2"/>
</dbReference>
<evidence type="ECO:0000313" key="4">
    <source>
        <dbReference type="Proteomes" id="UP000799424"/>
    </source>
</evidence>
<sequence length="473" mass="52516">MRFSRIAPILPLASAFVITEPELFRNIKIEKSGKSIIDNAQNVLDDAFGKANDAYNKVKDEAKNIYSKVHHAGCDVDAWLQGSSFDDSALDFEDHPPHHGRPGHGPPEHGPPGHGPPGHGPPHHGHPPHDEKPNRTVYELINESKYTTRLAKLINEYDDLVEILNGTKANYTIFAPTDEAFEKIPDHGKKPSKEALKAVLLYHVSDDFYPAGRVLHSYTIPTLYQPEKLLGHKQRLTVRVTLKGPAINFYSRLVAVNIFGTNGVVHGVDSILIPPPNVASIIDLLPGEFSTLELGLGKTGLFDKINSTDYPHEGGTFFAPSNFAFQKLGPRINAFLFSKYGEKYLKALLEYHIVVDQTLYSDAFYDATKDDGEDITARPPYYHYDLPTVLDGKYLTVDVVRYGPFVTIRINGFSRVTIHDGVASDGVIQVVSDVLVPPKNAASGEQAFWKGEEMSVEELKERLQPFVDESPEL</sequence>
<evidence type="ECO:0000259" key="2">
    <source>
        <dbReference type="PROSITE" id="PS50213"/>
    </source>
</evidence>
<feature type="compositionally biased region" description="Pro residues" evidence="1">
    <location>
        <begin position="104"/>
        <end position="120"/>
    </location>
</feature>
<dbReference type="EMBL" id="MU006220">
    <property type="protein sequence ID" value="KAF2830066.1"/>
    <property type="molecule type" value="Genomic_DNA"/>
</dbReference>
<dbReference type="SUPFAM" id="SSF82153">
    <property type="entry name" value="FAS1 domain"/>
    <property type="match status" value="2"/>
</dbReference>
<dbReference type="OrthoDB" id="7700931at2759"/>
<protein>
    <submittedName>
        <fullName evidence="3">FAS1 domain-containing protein</fullName>
    </submittedName>
</protein>
<dbReference type="PANTHER" id="PTHR10900">
    <property type="entry name" value="PERIOSTIN-RELATED"/>
    <property type="match status" value="1"/>
</dbReference>
<name>A0A6A7AA37_9PLEO</name>
<evidence type="ECO:0000256" key="1">
    <source>
        <dbReference type="SAM" id="MobiDB-lite"/>
    </source>
</evidence>
<dbReference type="InterPro" id="IPR036378">
    <property type="entry name" value="FAS1_dom_sf"/>
</dbReference>
<keyword evidence="4" id="KW-1185">Reference proteome</keyword>
<feature type="domain" description="FAS1" evidence="2">
    <location>
        <begin position="134"/>
        <end position="272"/>
    </location>
</feature>
<reference evidence="3" key="1">
    <citation type="journal article" date="2020" name="Stud. Mycol.">
        <title>101 Dothideomycetes genomes: a test case for predicting lifestyles and emergence of pathogens.</title>
        <authorList>
            <person name="Haridas S."/>
            <person name="Albert R."/>
            <person name="Binder M."/>
            <person name="Bloem J."/>
            <person name="Labutti K."/>
            <person name="Salamov A."/>
            <person name="Andreopoulos B."/>
            <person name="Baker S."/>
            <person name="Barry K."/>
            <person name="Bills G."/>
            <person name="Bluhm B."/>
            <person name="Cannon C."/>
            <person name="Castanera R."/>
            <person name="Culley D."/>
            <person name="Daum C."/>
            <person name="Ezra D."/>
            <person name="Gonzalez J."/>
            <person name="Henrissat B."/>
            <person name="Kuo A."/>
            <person name="Liang C."/>
            <person name="Lipzen A."/>
            <person name="Lutzoni F."/>
            <person name="Magnuson J."/>
            <person name="Mondo S."/>
            <person name="Nolan M."/>
            <person name="Ohm R."/>
            <person name="Pangilinan J."/>
            <person name="Park H.-J."/>
            <person name="Ramirez L."/>
            <person name="Alfaro M."/>
            <person name="Sun H."/>
            <person name="Tritt A."/>
            <person name="Yoshinaga Y."/>
            <person name="Zwiers L.-H."/>
            <person name="Turgeon B."/>
            <person name="Goodwin S."/>
            <person name="Spatafora J."/>
            <person name="Crous P."/>
            <person name="Grigoriev I."/>
        </authorList>
    </citation>
    <scope>NUCLEOTIDE SEQUENCE</scope>
    <source>
        <strain evidence="3">CBS 113818</strain>
    </source>
</reference>
<dbReference type="SMART" id="SM00554">
    <property type="entry name" value="FAS1"/>
    <property type="match status" value="2"/>
</dbReference>
<gene>
    <name evidence="3" type="ORF">CC86DRAFT_367945</name>
</gene>
<dbReference type="Proteomes" id="UP000799424">
    <property type="component" value="Unassembled WGS sequence"/>
</dbReference>
<feature type="domain" description="FAS1" evidence="2">
    <location>
        <begin position="265"/>
        <end position="435"/>
    </location>
</feature>
<dbReference type="FunFam" id="2.30.180.10:FF:000042">
    <property type="entry name" value="Fasciclin domain family"/>
    <property type="match status" value="1"/>
</dbReference>
<dbReference type="InterPro" id="IPR000782">
    <property type="entry name" value="FAS1_domain"/>
</dbReference>
<evidence type="ECO:0000313" key="3">
    <source>
        <dbReference type="EMBL" id="KAF2830066.1"/>
    </source>
</evidence>
<proteinExistence type="predicted"/>
<accession>A0A6A7AA37</accession>
<organism evidence="3 4">
    <name type="scientific">Ophiobolus disseminans</name>
    <dbReference type="NCBI Taxonomy" id="1469910"/>
    <lineage>
        <taxon>Eukaryota</taxon>
        <taxon>Fungi</taxon>
        <taxon>Dikarya</taxon>
        <taxon>Ascomycota</taxon>
        <taxon>Pezizomycotina</taxon>
        <taxon>Dothideomycetes</taxon>
        <taxon>Pleosporomycetidae</taxon>
        <taxon>Pleosporales</taxon>
        <taxon>Pleosporineae</taxon>
        <taxon>Phaeosphaeriaceae</taxon>
        <taxon>Ophiobolus</taxon>
    </lineage>
</organism>
<dbReference type="AlphaFoldDB" id="A0A6A7AA37"/>